<dbReference type="PRINTS" id="PR00990">
    <property type="entry name" value="RIBOKINASE"/>
</dbReference>
<evidence type="ECO:0000256" key="1">
    <source>
        <dbReference type="ARBA" id="ARBA00022679"/>
    </source>
</evidence>
<comment type="caution">
    <text evidence="4">The sequence shown here is derived from an EMBL/GenBank/DDBJ whole genome shotgun (WGS) entry which is preliminary data.</text>
</comment>
<dbReference type="InterPro" id="IPR029056">
    <property type="entry name" value="Ribokinase-like"/>
</dbReference>
<dbReference type="CDD" id="cd01166">
    <property type="entry name" value="KdgK"/>
    <property type="match status" value="1"/>
</dbReference>
<dbReference type="Pfam" id="PF00294">
    <property type="entry name" value="PfkB"/>
    <property type="match status" value="1"/>
</dbReference>
<dbReference type="PANTHER" id="PTHR10584">
    <property type="entry name" value="SUGAR KINASE"/>
    <property type="match status" value="1"/>
</dbReference>
<evidence type="ECO:0000256" key="2">
    <source>
        <dbReference type="ARBA" id="ARBA00022777"/>
    </source>
</evidence>
<accession>A0ABP7KGT5</accession>
<gene>
    <name evidence="4" type="ORF">GCM10022381_16660</name>
</gene>
<keyword evidence="2 4" id="KW-0418">Kinase</keyword>
<sequence length="316" mass="33109">MTSRVISMGAHIADALGWPFTTVPPGQHLEFIEQIKFTVAGTAAAPSVNLAKLGIDVATVGRIGNDTIGDFVRSTMAGYGVNTDHLIVDPTRQTSASLLPIRRDGSRPALHVIGANAGLTEEDVPWGVVEQAEIFHLGGAFILPGLDGTPMARVLKRVKELGLTVTMDFLMSPRDDAQALIGPSLQYVDYLMPNIEEAGWLVGSEDREEIIAWLHGQGAGHTILTMGGDGVSVAANGRAETVLPAYEIDVVDSTGCGDAFTSGLISGLLDGLDVIDAAERGLACGSLVATGLGSDAGIVDREQVAAFQRTQPRRAA</sequence>
<dbReference type="Gene3D" id="3.40.1190.20">
    <property type="match status" value="1"/>
</dbReference>
<evidence type="ECO:0000259" key="3">
    <source>
        <dbReference type="Pfam" id="PF00294"/>
    </source>
</evidence>
<reference evidence="5" key="1">
    <citation type="journal article" date="2019" name="Int. J. Syst. Evol. Microbiol.">
        <title>The Global Catalogue of Microorganisms (GCM) 10K type strain sequencing project: providing services to taxonomists for standard genome sequencing and annotation.</title>
        <authorList>
            <consortium name="The Broad Institute Genomics Platform"/>
            <consortium name="The Broad Institute Genome Sequencing Center for Infectious Disease"/>
            <person name="Wu L."/>
            <person name="Ma J."/>
        </authorList>
    </citation>
    <scope>NUCLEOTIDE SEQUENCE [LARGE SCALE GENOMIC DNA]</scope>
    <source>
        <strain evidence="5">JCM 17021</strain>
    </source>
</reference>
<organism evidence="4 5">
    <name type="scientific">Leifsonia kafniensis</name>
    <dbReference type="NCBI Taxonomy" id="475957"/>
    <lineage>
        <taxon>Bacteria</taxon>
        <taxon>Bacillati</taxon>
        <taxon>Actinomycetota</taxon>
        <taxon>Actinomycetes</taxon>
        <taxon>Micrococcales</taxon>
        <taxon>Microbacteriaceae</taxon>
        <taxon>Leifsonia</taxon>
    </lineage>
</organism>
<dbReference type="GO" id="GO:0016301">
    <property type="term" value="F:kinase activity"/>
    <property type="evidence" value="ECO:0007669"/>
    <property type="project" value="UniProtKB-KW"/>
</dbReference>
<protein>
    <submittedName>
        <fullName evidence="4">Sugar kinase</fullName>
    </submittedName>
</protein>
<proteinExistence type="predicted"/>
<dbReference type="InterPro" id="IPR011611">
    <property type="entry name" value="PfkB_dom"/>
</dbReference>
<feature type="domain" description="Carbohydrate kinase PfkB" evidence="3">
    <location>
        <begin position="33"/>
        <end position="296"/>
    </location>
</feature>
<dbReference type="SUPFAM" id="SSF53613">
    <property type="entry name" value="Ribokinase-like"/>
    <property type="match status" value="1"/>
</dbReference>
<dbReference type="EMBL" id="BAABCN010000003">
    <property type="protein sequence ID" value="GAA3874566.1"/>
    <property type="molecule type" value="Genomic_DNA"/>
</dbReference>
<name>A0ABP7KGT5_9MICO</name>
<dbReference type="Proteomes" id="UP001501803">
    <property type="component" value="Unassembled WGS sequence"/>
</dbReference>
<keyword evidence="5" id="KW-1185">Reference proteome</keyword>
<keyword evidence="1" id="KW-0808">Transferase</keyword>
<dbReference type="InterPro" id="IPR002139">
    <property type="entry name" value="Ribo/fructo_kinase"/>
</dbReference>
<evidence type="ECO:0000313" key="5">
    <source>
        <dbReference type="Proteomes" id="UP001501803"/>
    </source>
</evidence>
<evidence type="ECO:0000313" key="4">
    <source>
        <dbReference type="EMBL" id="GAA3874566.1"/>
    </source>
</evidence>
<dbReference type="PANTHER" id="PTHR10584:SF166">
    <property type="entry name" value="RIBOKINASE"/>
    <property type="match status" value="1"/>
</dbReference>